<evidence type="ECO:0000259" key="1">
    <source>
        <dbReference type="PROSITE" id="PS50109"/>
    </source>
</evidence>
<gene>
    <name evidence="2" type="ORF">ACFQQG_19975</name>
    <name evidence="3" type="ORF">ACFQQG_20755</name>
</gene>
<name>A0ABD5W7R1_9EURY</name>
<reference evidence="4" key="2">
    <citation type="journal article" date="2019" name="Int. J. Syst. Evol. Microbiol.">
        <title>The Global Catalogue of Microorganisms (GCM) 10K type strain sequencing project: providing services to taxonomists for standard genome sequencing and annotation.</title>
        <authorList>
            <consortium name="The Broad Institute Genomics Platform"/>
            <consortium name="The Broad Institute Genome Sequencing Center for Infectious Disease"/>
            <person name="Wu L."/>
            <person name="Ma J."/>
        </authorList>
    </citation>
    <scope>NUCLEOTIDE SEQUENCE [LARGE SCALE GENOMIC DNA]</scope>
    <source>
        <strain evidence="4">JCM 30072</strain>
    </source>
</reference>
<dbReference type="GeneID" id="91975675"/>
<protein>
    <submittedName>
        <fullName evidence="3">Sensor histidine kinase</fullName>
    </submittedName>
</protein>
<dbReference type="PANTHER" id="PTHR45569:SF1">
    <property type="entry name" value="SENSOR PROTEIN KDPD"/>
    <property type="match status" value="1"/>
</dbReference>
<accession>A0ABD5W7R1</accession>
<reference evidence="3" key="1">
    <citation type="journal article" date="2014" name="Int. J. Syst. Evol. Microbiol.">
        <title>Complete genome sequence of Corynebacterium casei LMG S-19264T (=DSM 44701T), isolated from a smear-ripened cheese.</title>
        <authorList>
            <consortium name="US DOE Joint Genome Institute (JGI-PGF)"/>
            <person name="Walter F."/>
            <person name="Albersmeier A."/>
            <person name="Kalinowski J."/>
            <person name="Ruckert C."/>
        </authorList>
    </citation>
    <scope>NUCLEOTIDE SEQUENCE [LARGE SCALE GENOMIC DNA]</scope>
    <source>
        <strain evidence="3">CGMCC 1.12553</strain>
    </source>
</reference>
<dbReference type="InterPro" id="IPR052023">
    <property type="entry name" value="Histidine_kinase_KdpD"/>
</dbReference>
<dbReference type="RefSeq" id="WP_382187561.1">
    <property type="nucleotide sequence ID" value="NZ_CP112973.1"/>
</dbReference>
<dbReference type="GO" id="GO:0016301">
    <property type="term" value="F:kinase activity"/>
    <property type="evidence" value="ECO:0007669"/>
    <property type="project" value="UniProtKB-KW"/>
</dbReference>
<dbReference type="SMART" id="SM00387">
    <property type="entry name" value="HATPase_c"/>
    <property type="match status" value="1"/>
</dbReference>
<dbReference type="AlphaFoldDB" id="A0ABD5W7R1"/>
<dbReference type="InterPro" id="IPR036890">
    <property type="entry name" value="HATPase_C_sf"/>
</dbReference>
<evidence type="ECO:0000313" key="2">
    <source>
        <dbReference type="EMBL" id="MFC7060071.1"/>
    </source>
</evidence>
<dbReference type="InterPro" id="IPR003594">
    <property type="entry name" value="HATPase_dom"/>
</dbReference>
<dbReference type="Pfam" id="PF02518">
    <property type="entry name" value="HATPase_c"/>
    <property type="match status" value="1"/>
</dbReference>
<keyword evidence="4" id="KW-1185">Reference proteome</keyword>
<sequence>MAETLPRVEIALFELVDNAAKHGGTPASVGIEVGVSDLWITCRICDDGPGLPNTERDVLEAGEETPLVHGQGLGLWVSYWIITTLDGEIEVTEADQGTTIEIRYFTNESTQRDLNATNESLSV</sequence>
<dbReference type="SUPFAM" id="SSF55874">
    <property type="entry name" value="ATPase domain of HSP90 chaperone/DNA topoisomerase II/histidine kinase"/>
    <property type="match status" value="1"/>
</dbReference>
<dbReference type="EMBL" id="JBHSZI010000006">
    <property type="protein sequence ID" value="MFC7060191.1"/>
    <property type="molecule type" value="Genomic_DNA"/>
</dbReference>
<dbReference type="PROSITE" id="PS50109">
    <property type="entry name" value="HIS_KIN"/>
    <property type="match status" value="1"/>
</dbReference>
<dbReference type="PANTHER" id="PTHR45569">
    <property type="entry name" value="SENSOR PROTEIN KDPD"/>
    <property type="match status" value="1"/>
</dbReference>
<keyword evidence="3" id="KW-0418">Kinase</keyword>
<dbReference type="Proteomes" id="UP001596445">
    <property type="component" value="Unassembled WGS sequence"/>
</dbReference>
<dbReference type="CDD" id="cd00075">
    <property type="entry name" value="HATPase"/>
    <property type="match status" value="1"/>
</dbReference>
<dbReference type="InterPro" id="IPR005467">
    <property type="entry name" value="His_kinase_dom"/>
</dbReference>
<proteinExistence type="predicted"/>
<dbReference type="EMBL" id="JBHSZI010000006">
    <property type="protein sequence ID" value="MFC7060071.1"/>
    <property type="molecule type" value="Genomic_DNA"/>
</dbReference>
<feature type="domain" description="Histidine kinase" evidence="1">
    <location>
        <begin position="1"/>
        <end position="108"/>
    </location>
</feature>
<evidence type="ECO:0000313" key="3">
    <source>
        <dbReference type="EMBL" id="MFC7060191.1"/>
    </source>
</evidence>
<reference evidence="3" key="3">
    <citation type="submission" date="2024-09" db="EMBL/GenBank/DDBJ databases">
        <authorList>
            <person name="Sun Q."/>
        </authorList>
    </citation>
    <scope>NUCLEOTIDE SEQUENCE</scope>
    <source>
        <strain evidence="3">CGMCC 1.12553</strain>
    </source>
</reference>
<organism evidence="3 4">
    <name type="scientific">Halovenus salina</name>
    <dbReference type="NCBI Taxonomy" id="1510225"/>
    <lineage>
        <taxon>Archaea</taxon>
        <taxon>Methanobacteriati</taxon>
        <taxon>Methanobacteriota</taxon>
        <taxon>Stenosarchaea group</taxon>
        <taxon>Halobacteria</taxon>
        <taxon>Halobacteriales</taxon>
        <taxon>Haloarculaceae</taxon>
        <taxon>Halovenus</taxon>
    </lineage>
</organism>
<evidence type="ECO:0000313" key="4">
    <source>
        <dbReference type="Proteomes" id="UP001596445"/>
    </source>
</evidence>
<dbReference type="Gene3D" id="3.30.565.10">
    <property type="entry name" value="Histidine kinase-like ATPase, C-terminal domain"/>
    <property type="match status" value="1"/>
</dbReference>
<comment type="caution">
    <text evidence="3">The sequence shown here is derived from an EMBL/GenBank/DDBJ whole genome shotgun (WGS) entry which is preliminary data.</text>
</comment>
<keyword evidence="3" id="KW-0808">Transferase</keyword>